<reference evidence="1" key="1">
    <citation type="submission" date="2023-08" db="EMBL/GenBank/DDBJ databases">
        <authorList>
            <person name="Alioto T."/>
            <person name="Alioto T."/>
            <person name="Gomez Garrido J."/>
        </authorList>
    </citation>
    <scope>NUCLEOTIDE SEQUENCE</scope>
</reference>
<protein>
    <submittedName>
        <fullName evidence="1">Uncharacterized protein</fullName>
    </submittedName>
</protein>
<evidence type="ECO:0000313" key="2">
    <source>
        <dbReference type="Proteomes" id="UP001162480"/>
    </source>
</evidence>
<evidence type="ECO:0000313" key="1">
    <source>
        <dbReference type="EMBL" id="CAI9737238.1"/>
    </source>
</evidence>
<keyword evidence="2" id="KW-1185">Reference proteome</keyword>
<dbReference type="AlphaFoldDB" id="A0AA36BMV7"/>
<proteinExistence type="predicted"/>
<sequence length="85" mass="9651">MVTSGRESRENMTHCHVFLSVKVKISGIAKTPKESVDAQNGLELETLTNSLQKTQNSLRYQFEIFTESIISNIPVLQKRSNITRQ</sequence>
<accession>A0AA36BMV7</accession>
<dbReference type="Proteomes" id="UP001162480">
    <property type="component" value="Chromosome 20"/>
</dbReference>
<dbReference type="EMBL" id="OX597833">
    <property type="protein sequence ID" value="CAI9737238.1"/>
    <property type="molecule type" value="Genomic_DNA"/>
</dbReference>
<name>A0AA36BMV7_OCTVU</name>
<gene>
    <name evidence="1" type="ORF">OCTVUL_1B016844</name>
</gene>
<organism evidence="1 2">
    <name type="scientific">Octopus vulgaris</name>
    <name type="common">Common octopus</name>
    <dbReference type="NCBI Taxonomy" id="6645"/>
    <lineage>
        <taxon>Eukaryota</taxon>
        <taxon>Metazoa</taxon>
        <taxon>Spiralia</taxon>
        <taxon>Lophotrochozoa</taxon>
        <taxon>Mollusca</taxon>
        <taxon>Cephalopoda</taxon>
        <taxon>Coleoidea</taxon>
        <taxon>Octopodiformes</taxon>
        <taxon>Octopoda</taxon>
        <taxon>Incirrata</taxon>
        <taxon>Octopodidae</taxon>
        <taxon>Octopus</taxon>
    </lineage>
</organism>